<proteinExistence type="predicted"/>
<keyword evidence="2" id="KW-1185">Reference proteome</keyword>
<dbReference type="EMBL" id="SMZO01000031">
    <property type="protein sequence ID" value="TDL86389.1"/>
    <property type="molecule type" value="Genomic_DNA"/>
</dbReference>
<dbReference type="OrthoDB" id="8481769at2"/>
<dbReference type="RefSeq" id="WP_133343382.1">
    <property type="nucleotide sequence ID" value="NZ_SMZO01000031.1"/>
</dbReference>
<dbReference type="SUPFAM" id="SSF52540">
    <property type="entry name" value="P-loop containing nucleoside triphosphate hydrolases"/>
    <property type="match status" value="1"/>
</dbReference>
<dbReference type="AlphaFoldDB" id="A0A4V3BBD5"/>
<dbReference type="Proteomes" id="UP000294562">
    <property type="component" value="Unassembled WGS sequence"/>
</dbReference>
<accession>A0A4V3BBD5</accession>
<sequence length="298" mass="34171">MSHPPVREWRIHLGAHKTATTHLQDTLRQYRSSMLPHGVDYIPREDFGPLGRKYSRPKGWRKMLRSRPLEWQFGRELQQLRAGPDTVLLSDEDLLGYTFDQLTTPLYSNPKCLHLVQALARGGRVRLFLGIRSLDGLVPSAYAQTLKALAPEPDMMGRARKALADNPPSWVELVERLRAALPDSPLTVWRYENYRAHWREILALYVGRDVGEFPELPPPQLTVSPSPLAIEKAEAVDRSLPMKDRIATVLDLYARYPAGEEYGVYAPLEQDEIDRFRARYDEDIALLRARHPEVLADF</sequence>
<name>A0A4V3BBD5_9RHOB</name>
<reference evidence="1 2" key="1">
    <citation type="submission" date="2019-03" db="EMBL/GenBank/DDBJ databases">
        <title>Rhodobacteraceae bacterium SM1902, a new member of the family Rhodobacteraceae isolated from Yantai.</title>
        <authorList>
            <person name="Sun Y."/>
        </authorList>
    </citation>
    <scope>NUCLEOTIDE SEQUENCE [LARGE SCALE GENOMIC DNA]</scope>
    <source>
        <strain evidence="1 2">SM1902</strain>
    </source>
</reference>
<comment type="caution">
    <text evidence="1">The sequence shown here is derived from an EMBL/GenBank/DDBJ whole genome shotgun (WGS) entry which is preliminary data.</text>
</comment>
<organism evidence="1 2">
    <name type="scientific">Meridianimarinicoccus aquatilis</name>
    <dbReference type="NCBI Taxonomy" id="2552766"/>
    <lineage>
        <taxon>Bacteria</taxon>
        <taxon>Pseudomonadati</taxon>
        <taxon>Pseudomonadota</taxon>
        <taxon>Alphaproteobacteria</taxon>
        <taxon>Rhodobacterales</taxon>
        <taxon>Paracoccaceae</taxon>
        <taxon>Meridianimarinicoccus</taxon>
    </lineage>
</organism>
<protein>
    <recommendedName>
        <fullName evidence="3">Sulfotransferase family protein</fullName>
    </recommendedName>
</protein>
<evidence type="ECO:0008006" key="3">
    <source>
        <dbReference type="Google" id="ProtNLM"/>
    </source>
</evidence>
<evidence type="ECO:0000313" key="1">
    <source>
        <dbReference type="EMBL" id="TDL86389.1"/>
    </source>
</evidence>
<gene>
    <name evidence="1" type="ORF">E2L05_13240</name>
</gene>
<evidence type="ECO:0000313" key="2">
    <source>
        <dbReference type="Proteomes" id="UP000294562"/>
    </source>
</evidence>
<dbReference type="InterPro" id="IPR027417">
    <property type="entry name" value="P-loop_NTPase"/>
</dbReference>